<evidence type="ECO:0008006" key="4">
    <source>
        <dbReference type="Google" id="ProtNLM"/>
    </source>
</evidence>
<name>A0ABQ3TEB9_9ACTN</name>
<reference evidence="3" key="1">
    <citation type="submission" date="2023-07" db="EMBL/GenBank/DDBJ databases">
        <title>Whole genome shotgun sequence of Streptomyces spororaveus NBRC 15456.</title>
        <authorList>
            <person name="Komaki H."/>
            <person name="Tamura T."/>
        </authorList>
    </citation>
    <scope>NUCLEOTIDE SEQUENCE [LARGE SCALE GENOMIC DNA]</scope>
    <source>
        <strain evidence="3">NBRC 15456</strain>
    </source>
</reference>
<gene>
    <name evidence="2" type="ORF">Sspor_43160</name>
</gene>
<dbReference type="InterPro" id="IPR036086">
    <property type="entry name" value="ParB/Sulfiredoxin_sf"/>
</dbReference>
<dbReference type="EMBL" id="BNED01000005">
    <property type="protein sequence ID" value="GHI78755.1"/>
    <property type="molecule type" value="Genomic_DNA"/>
</dbReference>
<comment type="caution">
    <text evidence="2">The sequence shown here is derived from an EMBL/GenBank/DDBJ whole genome shotgun (WGS) entry which is preliminary data.</text>
</comment>
<sequence>MRTHSCSQTGPTYIADEPRSAKPGILQIIEIPGLHAQPRQAARHPPRCCQHTHTTRSTTLKVHPIATMFPPLTDEELHELTASVRTHGLRHPIVLGPDGVLLDGRNRLAVCEALGIEPRFTTYEGDDPDGYALNVNIRQRNLTTGQAAMIATKAQAGTETNEHLAPEAAIRSLSERTGVSTGRLELADFVMRHEPNLVDLVITRAVSLDEAHGTALVSKARAQASREHLARLRTEAPDLADRVITGEFTGIQAWNKYRERVKEDIRQRRVATYLLCDVVTALAHTRGSRTFAKYDPQYQAPGRPVTRETIAHAMTALTEMGAVWRERNLP</sequence>
<proteinExistence type="predicted"/>
<evidence type="ECO:0000313" key="2">
    <source>
        <dbReference type="EMBL" id="GHI78755.1"/>
    </source>
</evidence>
<accession>A0ABQ3TEB9</accession>
<evidence type="ECO:0000313" key="3">
    <source>
        <dbReference type="Proteomes" id="UP000608522"/>
    </source>
</evidence>
<dbReference type="Gene3D" id="3.90.1530.10">
    <property type="entry name" value="Conserved hypothetical protein from pyrococcus furiosus pfu- 392566-001, ParB domain"/>
    <property type="match status" value="1"/>
</dbReference>
<keyword evidence="3" id="KW-1185">Reference proteome</keyword>
<organism evidence="2 3">
    <name type="scientific">Streptomyces spororaveus</name>
    <dbReference type="NCBI Taxonomy" id="284039"/>
    <lineage>
        <taxon>Bacteria</taxon>
        <taxon>Bacillati</taxon>
        <taxon>Actinomycetota</taxon>
        <taxon>Actinomycetes</taxon>
        <taxon>Kitasatosporales</taxon>
        <taxon>Streptomycetaceae</taxon>
        <taxon>Streptomyces</taxon>
    </lineage>
</organism>
<protein>
    <recommendedName>
        <fullName evidence="4">ParB/Sulfiredoxin domain-containing protein</fullName>
    </recommendedName>
</protein>
<dbReference type="SUPFAM" id="SSF110849">
    <property type="entry name" value="ParB/Sulfiredoxin"/>
    <property type="match status" value="1"/>
</dbReference>
<feature type="region of interest" description="Disordered" evidence="1">
    <location>
        <begin position="36"/>
        <end position="56"/>
    </location>
</feature>
<evidence type="ECO:0000256" key="1">
    <source>
        <dbReference type="SAM" id="MobiDB-lite"/>
    </source>
</evidence>
<dbReference type="Proteomes" id="UP000608522">
    <property type="component" value="Unassembled WGS sequence"/>
</dbReference>